<dbReference type="Proteomes" id="UP000234662">
    <property type="component" value="Unassembled WGS sequence"/>
</dbReference>
<accession>A0A2I1RAE1</accession>
<dbReference type="GO" id="GO:0016787">
    <property type="term" value="F:hydrolase activity"/>
    <property type="evidence" value="ECO:0007669"/>
    <property type="project" value="UniProtKB-KW"/>
</dbReference>
<protein>
    <submittedName>
        <fullName evidence="2">Alpha/beta hydrolase</fullName>
    </submittedName>
</protein>
<dbReference type="EMBL" id="PKJC01000004">
    <property type="protein sequence ID" value="PKZ66074.1"/>
    <property type="molecule type" value="Genomic_DNA"/>
</dbReference>
<evidence type="ECO:0000259" key="1">
    <source>
        <dbReference type="Pfam" id="PF12146"/>
    </source>
</evidence>
<evidence type="ECO:0000313" key="3">
    <source>
        <dbReference type="Proteomes" id="UP000234662"/>
    </source>
</evidence>
<dbReference type="InterPro" id="IPR022742">
    <property type="entry name" value="Hydrolase_4"/>
</dbReference>
<name>A0A2I1RAE1_9ACTN</name>
<dbReference type="InterPro" id="IPR051044">
    <property type="entry name" value="MAG_DAG_Lipase"/>
</dbReference>
<reference evidence="2 3" key="1">
    <citation type="submission" date="2017-12" db="EMBL/GenBank/DDBJ databases">
        <title>Phylogenetic diversity of female urinary microbiome.</title>
        <authorList>
            <person name="Thomas-White K."/>
            <person name="Wolfe A.J."/>
        </authorList>
    </citation>
    <scope>NUCLEOTIDE SEQUENCE [LARGE SCALE GENOMIC DNA]</scope>
    <source>
        <strain evidence="2 3">UMB0777</strain>
    </source>
</reference>
<comment type="caution">
    <text evidence="2">The sequence shown here is derived from an EMBL/GenBank/DDBJ whole genome shotgun (WGS) entry which is preliminary data.</text>
</comment>
<dbReference type="PANTHER" id="PTHR11614">
    <property type="entry name" value="PHOSPHOLIPASE-RELATED"/>
    <property type="match status" value="1"/>
</dbReference>
<keyword evidence="2" id="KW-0378">Hydrolase</keyword>
<dbReference type="InterPro" id="IPR029058">
    <property type="entry name" value="AB_hydrolase_fold"/>
</dbReference>
<proteinExistence type="predicted"/>
<sequence length="291" mass="31277">MMHDSFTFTDIAGVALAAHRWSPPTRPLAAVELVHGMGEHIGRYQHVVDTLNDAGFVVYGYDQRGHGASIGAAEPGYVGASGWPSLVSDIGEFARHIREREDGLSLGLVAHSMGSFAAQQALLRDSERFDAIALTGTAALDLLEPALDLDAPLDLAMFNAGFAPPRTDYDWLSRDDSIVDAYLADPLCGFGLDVEGARAMFLGARALSESAALANVRKDLPFYLAVGDKDPVNAGLALFEPLVARFRDAGFTDVTATVYPDGRHEVLNETNRIEVIGELVAWLRARIGQPA</sequence>
<evidence type="ECO:0000313" key="2">
    <source>
        <dbReference type="EMBL" id="PKZ66074.1"/>
    </source>
</evidence>
<dbReference type="AlphaFoldDB" id="A0A2I1RAE1"/>
<dbReference type="Pfam" id="PF12146">
    <property type="entry name" value="Hydrolase_4"/>
    <property type="match status" value="1"/>
</dbReference>
<dbReference type="Gene3D" id="3.40.50.1820">
    <property type="entry name" value="alpha/beta hydrolase"/>
    <property type="match status" value="1"/>
</dbReference>
<gene>
    <name evidence="2" type="ORF">CYJ73_07985</name>
</gene>
<organism evidence="2 3">
    <name type="scientific">Gordonia terrae</name>
    <dbReference type="NCBI Taxonomy" id="2055"/>
    <lineage>
        <taxon>Bacteria</taxon>
        <taxon>Bacillati</taxon>
        <taxon>Actinomycetota</taxon>
        <taxon>Actinomycetes</taxon>
        <taxon>Mycobacteriales</taxon>
        <taxon>Gordoniaceae</taxon>
        <taxon>Gordonia</taxon>
    </lineage>
</organism>
<dbReference type="SUPFAM" id="SSF53474">
    <property type="entry name" value="alpha/beta-Hydrolases"/>
    <property type="match status" value="1"/>
</dbReference>
<feature type="domain" description="Serine aminopeptidase S33" evidence="1">
    <location>
        <begin position="26"/>
        <end position="271"/>
    </location>
</feature>